<reference evidence="4" key="1">
    <citation type="submission" date="2024-04" db="EMBL/GenBank/DDBJ databases">
        <title>Phylogenomic analyses of a clade within the roseobacter group suggest taxonomic reassignments of species of the genera Aestuariivita, Citreicella, Loktanella, Nautella, Pelagibaca, Ruegeria, Thalassobius, Thiobacimonas and Tropicibacter, and the proposal o.</title>
        <authorList>
            <person name="Jeon C.O."/>
        </authorList>
    </citation>
    <scope>NUCLEOTIDE SEQUENCE [LARGE SCALE GENOMIC DNA]</scope>
    <source>
        <strain evidence="4">BS5-3</strain>
    </source>
</reference>
<gene>
    <name evidence="3" type="ORF">AABB29_14290</name>
</gene>
<dbReference type="PANTHER" id="PTHR43364:SF4">
    <property type="entry name" value="NAD(P)-LINKED OXIDOREDUCTASE SUPERFAMILY PROTEIN"/>
    <property type="match status" value="1"/>
</dbReference>
<dbReference type="InterPro" id="IPR050523">
    <property type="entry name" value="AKR_Detox_Biosynth"/>
</dbReference>
<protein>
    <submittedName>
        <fullName evidence="3">Aldo/keto reductase</fullName>
    </submittedName>
</protein>
<dbReference type="InterPro" id="IPR036812">
    <property type="entry name" value="NAD(P)_OxRdtase_dom_sf"/>
</dbReference>
<dbReference type="Gene3D" id="3.20.20.100">
    <property type="entry name" value="NADP-dependent oxidoreductase domain"/>
    <property type="match status" value="1"/>
</dbReference>
<feature type="domain" description="NADP-dependent oxidoreductase" evidence="2">
    <location>
        <begin position="13"/>
        <end position="319"/>
    </location>
</feature>
<dbReference type="EMBL" id="CP150951">
    <property type="protein sequence ID" value="WZC48047.2"/>
    <property type="molecule type" value="Genomic_DNA"/>
</dbReference>
<dbReference type="RefSeq" id="WP_373636603.1">
    <property type="nucleotide sequence ID" value="NZ_CP150951.2"/>
</dbReference>
<keyword evidence="1" id="KW-0560">Oxidoreductase</keyword>
<sequence>MTDFKTIPSKPTLGLGCWAIGGPFFMDGRAVGWGAVDDQVSKAAIAAAVEKGVTHFDTAQAYGCGHSETILGDALKSHTDVAIATKIGLRIDTASKQLTGPITDAAEIRQSIDDSRKRLGRDRIDMVLHHNNELPIDTAKPAFDMLATLYETGVIGGFGWSTDFPESAKAFADYPGFTCIEHAMNVLKPADQIVALIEEQQLLSLIRSPLAMGVLGGKYDQKTQFSRDEIRGSNPGWQDYFKDGKITDAYLAQLDGVRETLRADGRTLAQGALAWLWARTPNAIPIPGFRTTEQVHDLCGALDKGPLTPDQMDEIAAILKRAR</sequence>
<dbReference type="InterPro" id="IPR023210">
    <property type="entry name" value="NADP_OxRdtase_dom"/>
</dbReference>
<evidence type="ECO:0000259" key="2">
    <source>
        <dbReference type="Pfam" id="PF00248"/>
    </source>
</evidence>
<evidence type="ECO:0000256" key="1">
    <source>
        <dbReference type="ARBA" id="ARBA00023002"/>
    </source>
</evidence>
<evidence type="ECO:0000313" key="4">
    <source>
        <dbReference type="Proteomes" id="UP001440612"/>
    </source>
</evidence>
<dbReference type="PANTHER" id="PTHR43364">
    <property type="entry name" value="NADH-SPECIFIC METHYLGLYOXAL REDUCTASE-RELATED"/>
    <property type="match status" value="1"/>
</dbReference>
<name>A0ABZ2V452_9RHOB</name>
<accession>A0ABZ2V452</accession>
<organism evidence="3 4">
    <name type="scientific">Yoonia phaeophyticola</name>
    <dbReference type="NCBI Taxonomy" id="3137369"/>
    <lineage>
        <taxon>Bacteria</taxon>
        <taxon>Pseudomonadati</taxon>
        <taxon>Pseudomonadota</taxon>
        <taxon>Alphaproteobacteria</taxon>
        <taxon>Rhodobacterales</taxon>
        <taxon>Paracoccaceae</taxon>
        <taxon>Yoonia</taxon>
    </lineage>
</organism>
<evidence type="ECO:0000313" key="3">
    <source>
        <dbReference type="EMBL" id="WZC48047.2"/>
    </source>
</evidence>
<dbReference type="Pfam" id="PF00248">
    <property type="entry name" value="Aldo_ket_red"/>
    <property type="match status" value="1"/>
</dbReference>
<dbReference type="Proteomes" id="UP001440612">
    <property type="component" value="Chromosome"/>
</dbReference>
<proteinExistence type="predicted"/>
<dbReference type="SUPFAM" id="SSF51430">
    <property type="entry name" value="NAD(P)-linked oxidoreductase"/>
    <property type="match status" value="1"/>
</dbReference>
<dbReference type="CDD" id="cd19086">
    <property type="entry name" value="AKR_AKR11C1"/>
    <property type="match status" value="1"/>
</dbReference>
<keyword evidence="4" id="KW-1185">Reference proteome</keyword>